<reference evidence="4" key="1">
    <citation type="submission" date="2021-02" db="EMBL/GenBank/DDBJ databases">
        <title>Abyssanaerobacter marinus gen.nov., sp., nov, anaerobic bacterium isolated from the Onnuri vent field of Indian Ocean and suggestion of Mogibacteriaceae fam. nov., and proposal of reclassification of ambiguous this family's genus member.</title>
        <authorList>
            <person name="Kim Y.J."/>
            <person name="Yang J.-A."/>
        </authorList>
    </citation>
    <scope>NUCLEOTIDE SEQUENCE</scope>
    <source>
        <strain evidence="4">DSM 2634</strain>
    </source>
</reference>
<accession>A0A939IG49</accession>
<dbReference type="Pfam" id="PF00403">
    <property type="entry name" value="HMA"/>
    <property type="match status" value="1"/>
</dbReference>
<feature type="transmembrane region" description="Helical" evidence="2">
    <location>
        <begin position="276"/>
        <end position="300"/>
    </location>
</feature>
<name>A0A939IG49_CLOAM</name>
<dbReference type="InterPro" id="IPR008972">
    <property type="entry name" value="Cupredoxin"/>
</dbReference>
<feature type="transmembrane region" description="Helical" evidence="2">
    <location>
        <begin position="90"/>
        <end position="108"/>
    </location>
</feature>
<feature type="transmembrane region" description="Helical" evidence="2">
    <location>
        <begin position="249"/>
        <end position="270"/>
    </location>
</feature>
<evidence type="ECO:0000259" key="3">
    <source>
        <dbReference type="PROSITE" id="PS50846"/>
    </source>
</evidence>
<gene>
    <name evidence="4" type="ORF">JYB65_04350</name>
</gene>
<keyword evidence="1" id="KW-0479">Metal-binding</keyword>
<dbReference type="Pfam" id="PF13386">
    <property type="entry name" value="DsbD_2"/>
    <property type="match status" value="1"/>
</dbReference>
<comment type="caution">
    <text evidence="4">The sequence shown here is derived from an EMBL/GenBank/DDBJ whole genome shotgun (WGS) entry which is preliminary data.</text>
</comment>
<dbReference type="Gene3D" id="3.30.70.100">
    <property type="match status" value="1"/>
</dbReference>
<keyword evidence="2" id="KW-0472">Membrane</keyword>
<dbReference type="AlphaFoldDB" id="A0A939IG49"/>
<feature type="transmembrane region" description="Helical" evidence="2">
    <location>
        <begin position="120"/>
        <end position="145"/>
    </location>
</feature>
<dbReference type="InterPro" id="IPR036163">
    <property type="entry name" value="HMA_dom_sf"/>
</dbReference>
<dbReference type="Proteomes" id="UP000664545">
    <property type="component" value="Unassembled WGS sequence"/>
</dbReference>
<keyword evidence="5" id="KW-1185">Reference proteome</keyword>
<proteinExistence type="predicted"/>
<dbReference type="InterPro" id="IPR039447">
    <property type="entry name" value="UreH-like_TM_dom"/>
</dbReference>
<evidence type="ECO:0000256" key="1">
    <source>
        <dbReference type="ARBA" id="ARBA00022723"/>
    </source>
</evidence>
<feature type="transmembrane region" description="Helical" evidence="2">
    <location>
        <begin position="175"/>
        <end position="194"/>
    </location>
</feature>
<dbReference type="RefSeq" id="WP_206581378.1">
    <property type="nucleotide sequence ID" value="NZ_JAFJZZ010000001.1"/>
</dbReference>
<dbReference type="GO" id="GO:0046872">
    <property type="term" value="F:metal ion binding"/>
    <property type="evidence" value="ECO:0007669"/>
    <property type="project" value="UniProtKB-KW"/>
</dbReference>
<protein>
    <submittedName>
        <fullName evidence="4">Sulfite exporter TauE/SafE family protein</fullName>
    </submittedName>
</protein>
<dbReference type="Gene3D" id="2.60.40.420">
    <property type="entry name" value="Cupredoxins - blue copper proteins"/>
    <property type="match status" value="1"/>
</dbReference>
<feature type="transmembrane region" description="Helical" evidence="2">
    <location>
        <begin position="312"/>
        <end position="333"/>
    </location>
</feature>
<organism evidence="4 5">
    <name type="scientific">Clostridium aminobutyricum</name>
    <dbReference type="NCBI Taxonomy" id="33953"/>
    <lineage>
        <taxon>Bacteria</taxon>
        <taxon>Bacillati</taxon>
        <taxon>Bacillota</taxon>
        <taxon>Clostridia</taxon>
        <taxon>Eubacteriales</taxon>
        <taxon>Clostridiaceae</taxon>
        <taxon>Clostridium</taxon>
    </lineage>
</organism>
<dbReference type="PANTHER" id="PTHR42208">
    <property type="entry name" value="HEAVY METAL TRANSPORTER-RELATED"/>
    <property type="match status" value="1"/>
</dbReference>
<evidence type="ECO:0000256" key="2">
    <source>
        <dbReference type="SAM" id="Phobius"/>
    </source>
</evidence>
<dbReference type="InterPro" id="IPR017969">
    <property type="entry name" value="Heavy-metal-associated_CS"/>
</dbReference>
<sequence length="473" mass="50778">MSKNLIKRILKVDGLTCTACESKIENKLIKMEGIQGVEASYARETVIVIYNPQKIQLENIIKIIEKLGYDVKRSANQVSRNTEAGSDNQLIVMGIIIFGIYLIIKNTIGFNFIPEVSQNMGYGILFVVGLLSSIHCVAMCGGINLSVCVSHQFDQADNSNFAKVLPSLLYNTGRVVSYTIIGGLVGALGSVFTLSNMGSAFITIVAGTFMVIMGLNMLNIFPALRKLNPHMPKVFANKIYSAKTNKGPFVVGLLNGLMPCGPLQAMQLYALGTGSFIAGATSMFLFSLGTVPLLFVFGALGSMLSSKFTKNLMKCSAILVIALGFAMLSRGMAFTGVTFPSFAASTNNAGVNVSTIVGEEQEITTSLDGGRYSPIAVQEGVPVKWTIYAEAEDLNGCNRTMTIPEYNIQKQLEVGENVITFTPTKTGTFGYSCWMGMIRSSITVVDDIRNIDANKVAEDSAGITNNAGSCCSP</sequence>
<evidence type="ECO:0000313" key="5">
    <source>
        <dbReference type="Proteomes" id="UP000664545"/>
    </source>
</evidence>
<dbReference type="CDD" id="cd00371">
    <property type="entry name" value="HMA"/>
    <property type="match status" value="1"/>
</dbReference>
<evidence type="ECO:0000313" key="4">
    <source>
        <dbReference type="EMBL" id="MBN7772585.1"/>
    </source>
</evidence>
<dbReference type="FunFam" id="3.30.70.100:FF:000001">
    <property type="entry name" value="ATPase copper transporting beta"/>
    <property type="match status" value="1"/>
</dbReference>
<dbReference type="EMBL" id="JAFJZZ010000001">
    <property type="protein sequence ID" value="MBN7772585.1"/>
    <property type="molecule type" value="Genomic_DNA"/>
</dbReference>
<feature type="transmembrane region" description="Helical" evidence="2">
    <location>
        <begin position="200"/>
        <end position="221"/>
    </location>
</feature>
<keyword evidence="2" id="KW-1133">Transmembrane helix</keyword>
<keyword evidence="2" id="KW-0812">Transmembrane</keyword>
<dbReference type="PROSITE" id="PS50846">
    <property type="entry name" value="HMA_2"/>
    <property type="match status" value="1"/>
</dbReference>
<feature type="domain" description="HMA" evidence="3">
    <location>
        <begin position="6"/>
        <end position="72"/>
    </location>
</feature>
<dbReference type="PANTHER" id="PTHR42208:SF1">
    <property type="entry name" value="HEAVY METAL TRANSPORTER"/>
    <property type="match status" value="1"/>
</dbReference>
<dbReference type="SUPFAM" id="SSF55008">
    <property type="entry name" value="HMA, heavy metal-associated domain"/>
    <property type="match status" value="1"/>
</dbReference>
<dbReference type="SUPFAM" id="SSF49503">
    <property type="entry name" value="Cupredoxins"/>
    <property type="match status" value="1"/>
</dbReference>
<dbReference type="InterPro" id="IPR006121">
    <property type="entry name" value="HMA_dom"/>
</dbReference>
<dbReference type="PROSITE" id="PS01047">
    <property type="entry name" value="HMA_1"/>
    <property type="match status" value="1"/>
</dbReference>